<organism evidence="2 3">
    <name type="scientific">Apiospora kogelbergensis</name>
    <dbReference type="NCBI Taxonomy" id="1337665"/>
    <lineage>
        <taxon>Eukaryota</taxon>
        <taxon>Fungi</taxon>
        <taxon>Dikarya</taxon>
        <taxon>Ascomycota</taxon>
        <taxon>Pezizomycotina</taxon>
        <taxon>Sordariomycetes</taxon>
        <taxon>Xylariomycetidae</taxon>
        <taxon>Amphisphaeriales</taxon>
        <taxon>Apiosporaceae</taxon>
        <taxon>Apiospora</taxon>
    </lineage>
</organism>
<protein>
    <submittedName>
        <fullName evidence="2">Uncharacterized protein</fullName>
    </submittedName>
</protein>
<dbReference type="AlphaFoldDB" id="A0AAW0QN04"/>
<dbReference type="SUPFAM" id="SSF54373">
    <property type="entry name" value="FAD-linked reductases, C-terminal domain"/>
    <property type="match status" value="1"/>
</dbReference>
<dbReference type="EMBL" id="JAQQWP010000008">
    <property type="protein sequence ID" value="KAK8106803.1"/>
    <property type="molecule type" value="Genomic_DNA"/>
</dbReference>
<evidence type="ECO:0000313" key="3">
    <source>
        <dbReference type="Proteomes" id="UP001392437"/>
    </source>
</evidence>
<evidence type="ECO:0000313" key="2">
    <source>
        <dbReference type="EMBL" id="KAK8106803.1"/>
    </source>
</evidence>
<keyword evidence="3" id="KW-1185">Reference proteome</keyword>
<comment type="caution">
    <text evidence="2">The sequence shown here is derived from an EMBL/GenBank/DDBJ whole genome shotgun (WGS) entry which is preliminary data.</text>
</comment>
<feature type="region of interest" description="Disordered" evidence="1">
    <location>
        <begin position="24"/>
        <end position="44"/>
    </location>
</feature>
<dbReference type="Proteomes" id="UP001392437">
    <property type="component" value="Unassembled WGS sequence"/>
</dbReference>
<dbReference type="Gene3D" id="3.30.410.10">
    <property type="entry name" value="Cholesterol Oxidase, domain 2"/>
    <property type="match status" value="1"/>
</dbReference>
<gene>
    <name evidence="2" type="ORF">PG999_010162</name>
</gene>
<name>A0AAW0QN04_9PEZI</name>
<evidence type="ECO:0000256" key="1">
    <source>
        <dbReference type="SAM" id="MobiDB-lite"/>
    </source>
</evidence>
<reference evidence="2 3" key="1">
    <citation type="submission" date="2023-01" db="EMBL/GenBank/DDBJ databases">
        <title>Analysis of 21 Apiospora genomes using comparative genomics revels a genus with tremendous synthesis potential of carbohydrate active enzymes and secondary metabolites.</title>
        <authorList>
            <person name="Sorensen T."/>
        </authorList>
    </citation>
    <scope>NUCLEOTIDE SEQUENCE [LARGE SCALE GENOMIC DNA]</scope>
    <source>
        <strain evidence="2 3">CBS 117206</strain>
    </source>
</reference>
<proteinExistence type="predicted"/>
<sequence>MASMPVGIWANLVKSDLDQYLQNRSGMLAGPPNNHGPMDDEDTESWAPNNLLTLTSFGRRGSSTAGSLAINSNMTMSYADIPYFQTEDDRKAAVISGERMIAALKVNPVITFVKPAPDQTVADYVNSVVPLGFQPDVSYQQNV</sequence>
<accession>A0AAW0QN04</accession>